<dbReference type="PANTHER" id="PTHR15004">
    <property type="entry name" value="GLUTAMYL-TRNA(GLN) AMIDOTRANSFERASE SUBUNIT C, MITOCHONDRIAL"/>
    <property type="match status" value="1"/>
</dbReference>
<dbReference type="GO" id="GO:0070681">
    <property type="term" value="P:glutaminyl-tRNAGln biosynthesis via transamidation"/>
    <property type="evidence" value="ECO:0007669"/>
    <property type="project" value="TreeGrafter"/>
</dbReference>
<dbReference type="Proteomes" id="UP000826195">
    <property type="component" value="Unassembled WGS sequence"/>
</dbReference>
<dbReference type="InterPro" id="IPR003837">
    <property type="entry name" value="GatC"/>
</dbReference>
<dbReference type="InterPro" id="IPR036113">
    <property type="entry name" value="Asp/Glu-ADT_sf_sub_c"/>
</dbReference>
<protein>
    <recommendedName>
        <fullName evidence="5">DNA polymerase subunit gamma-2, mitochondrial</fullName>
    </recommendedName>
</protein>
<dbReference type="SUPFAM" id="SSF141000">
    <property type="entry name" value="Glu-tRNAGln amidotransferase C subunit"/>
    <property type="match status" value="1"/>
</dbReference>
<name>A0AAV7IBS9_COTGL</name>
<evidence type="ECO:0000313" key="4">
    <source>
        <dbReference type="Proteomes" id="UP000826195"/>
    </source>
</evidence>
<organism evidence="3 4">
    <name type="scientific">Cotesia glomerata</name>
    <name type="common">Lepidopteran parasitic wasp</name>
    <name type="synonym">Apanteles glomeratus</name>
    <dbReference type="NCBI Taxonomy" id="32391"/>
    <lineage>
        <taxon>Eukaryota</taxon>
        <taxon>Metazoa</taxon>
        <taxon>Ecdysozoa</taxon>
        <taxon>Arthropoda</taxon>
        <taxon>Hexapoda</taxon>
        <taxon>Insecta</taxon>
        <taxon>Pterygota</taxon>
        <taxon>Neoptera</taxon>
        <taxon>Endopterygota</taxon>
        <taxon>Hymenoptera</taxon>
        <taxon>Apocrita</taxon>
        <taxon>Ichneumonoidea</taxon>
        <taxon>Braconidae</taxon>
        <taxon>Microgastrinae</taxon>
        <taxon>Cotesia</taxon>
    </lineage>
</organism>
<dbReference type="SUPFAM" id="SSF52954">
    <property type="entry name" value="Class II aaRS ABD-related"/>
    <property type="match status" value="1"/>
</dbReference>
<dbReference type="SUPFAM" id="SSF55681">
    <property type="entry name" value="Class II aaRS and biotin synthetases"/>
    <property type="match status" value="1"/>
</dbReference>
<proteinExistence type="predicted"/>
<dbReference type="GO" id="GO:0032543">
    <property type="term" value="P:mitochondrial translation"/>
    <property type="evidence" value="ECO:0007669"/>
    <property type="project" value="TreeGrafter"/>
</dbReference>
<reference evidence="3 4" key="1">
    <citation type="journal article" date="2021" name="J. Hered.">
        <title>A chromosome-level genome assembly of the parasitoid wasp, Cotesia glomerata (Hymenoptera: Braconidae).</title>
        <authorList>
            <person name="Pinto B.J."/>
            <person name="Weis J.J."/>
            <person name="Gamble T."/>
            <person name="Ode P.J."/>
            <person name="Paul R."/>
            <person name="Zaspel J.M."/>
        </authorList>
    </citation>
    <scope>NUCLEOTIDE SEQUENCE [LARGE SCALE GENOMIC DNA]</scope>
    <source>
        <strain evidence="3">CgM1</strain>
    </source>
</reference>
<dbReference type="Gene3D" id="3.40.50.800">
    <property type="entry name" value="Anticodon-binding domain"/>
    <property type="match status" value="1"/>
</dbReference>
<dbReference type="InterPro" id="IPR036621">
    <property type="entry name" value="Anticodon-bd_dom_sf"/>
</dbReference>
<comment type="caution">
    <text evidence="3">The sequence shown here is derived from an EMBL/GenBank/DDBJ whole genome shotgun (WGS) entry which is preliminary data.</text>
</comment>
<sequence>MDFFRLTSRSLMYTSNLKFTQFVVRHQNSSALKRPSSKEPEIKISRETIGKLERLSLVDFGNEAGIKRLEAAIKFAEQLRSLKIDDSIKPMYCVLENENLRLRHDKVTDGNTFLNLDRGFAFGPQGKLLRRSLEDLWFQSNIIKPFYNVFLTSTDKVSETLENLKTLGIEEKPLGIAIIEESKNSWNTEILNAYPKLNSHRTGKVTIITNANEGKELYHKTQRERKIWWRKLSREPSRFKFTDSKKISKNKNTTEITVNFEFGSIVIETITHQQDIKKLNNQIELNSNVHIIEHKTSLDWGSFALLCDAYDPESPEKPSQLKLNPKLSPYKVGFHLPFTCEESSDMSEKKRRFMLYLNNLLRSKGIETIFTTSLKGIKSFQVPLIITVNDTSLQNGIIQVWNQLTTLAESVHITELPKYILSRCN</sequence>
<dbReference type="GO" id="GO:0000166">
    <property type="term" value="F:nucleotide binding"/>
    <property type="evidence" value="ECO:0007669"/>
    <property type="project" value="UniProtKB-KW"/>
</dbReference>
<dbReference type="AlphaFoldDB" id="A0AAV7IBS9"/>
<dbReference type="GO" id="GO:0005739">
    <property type="term" value="C:mitochondrion"/>
    <property type="evidence" value="ECO:0007669"/>
    <property type="project" value="TreeGrafter"/>
</dbReference>
<dbReference type="PANTHER" id="PTHR15004:SF0">
    <property type="entry name" value="GLUTAMYL-TRNA(GLN) AMIDOTRANSFERASE SUBUNIT C, MITOCHONDRIAL"/>
    <property type="match status" value="1"/>
</dbReference>
<evidence type="ECO:0008006" key="5">
    <source>
        <dbReference type="Google" id="ProtNLM"/>
    </source>
</evidence>
<keyword evidence="2" id="KW-0496">Mitochondrion</keyword>
<gene>
    <name evidence="3" type="ORF">KQX54_015548</name>
</gene>
<evidence type="ECO:0000313" key="3">
    <source>
        <dbReference type="EMBL" id="KAH0546843.1"/>
    </source>
</evidence>
<dbReference type="EMBL" id="JAHXZJ010002237">
    <property type="protein sequence ID" value="KAH0546843.1"/>
    <property type="molecule type" value="Genomic_DNA"/>
</dbReference>
<dbReference type="GO" id="GO:0006450">
    <property type="term" value="P:regulation of translational fidelity"/>
    <property type="evidence" value="ECO:0007669"/>
    <property type="project" value="InterPro"/>
</dbReference>
<dbReference type="GO" id="GO:0030956">
    <property type="term" value="C:glutamyl-tRNA(Gln) amidotransferase complex"/>
    <property type="evidence" value="ECO:0007669"/>
    <property type="project" value="TreeGrafter"/>
</dbReference>
<evidence type="ECO:0000256" key="1">
    <source>
        <dbReference type="ARBA" id="ARBA00022741"/>
    </source>
</evidence>
<evidence type="ECO:0000256" key="2">
    <source>
        <dbReference type="ARBA" id="ARBA00023128"/>
    </source>
</evidence>
<dbReference type="InterPro" id="IPR045864">
    <property type="entry name" value="aa-tRNA-synth_II/BPL/LPL"/>
</dbReference>
<keyword evidence="4" id="KW-1185">Reference proteome</keyword>
<keyword evidence="1" id="KW-0547">Nucleotide-binding</keyword>
<dbReference type="Gene3D" id="3.30.930.10">
    <property type="entry name" value="Bira Bifunctional Protein, Domain 2"/>
    <property type="match status" value="1"/>
</dbReference>
<accession>A0AAV7IBS9</accession>